<evidence type="ECO:0000256" key="1">
    <source>
        <dbReference type="ARBA" id="ARBA00022598"/>
    </source>
</evidence>
<keyword evidence="3" id="KW-0067">ATP-binding</keyword>
<dbReference type="InterPro" id="IPR014729">
    <property type="entry name" value="Rossmann-like_a/b/a_fold"/>
</dbReference>
<keyword evidence="1" id="KW-0436">Ligase</keyword>
<evidence type="ECO:0000256" key="3">
    <source>
        <dbReference type="ARBA" id="ARBA00022840"/>
    </source>
</evidence>
<dbReference type="Pfam" id="PF00749">
    <property type="entry name" value="tRNA-synt_1c"/>
    <property type="match status" value="1"/>
</dbReference>
<dbReference type="Gene3D" id="3.40.50.620">
    <property type="entry name" value="HUPs"/>
    <property type="match status" value="1"/>
</dbReference>
<keyword evidence="2" id="KW-0547">Nucleotide-binding</keyword>
<gene>
    <name evidence="6" type="ORF">LCGC14_2631610</name>
</gene>
<evidence type="ECO:0000256" key="4">
    <source>
        <dbReference type="ARBA" id="ARBA00023146"/>
    </source>
</evidence>
<reference evidence="6" key="1">
    <citation type="journal article" date="2015" name="Nature">
        <title>Complex archaea that bridge the gap between prokaryotes and eukaryotes.</title>
        <authorList>
            <person name="Spang A."/>
            <person name="Saw J.H."/>
            <person name="Jorgensen S.L."/>
            <person name="Zaremba-Niedzwiedzka K."/>
            <person name="Martijn J."/>
            <person name="Lind A.E."/>
            <person name="van Eijk R."/>
            <person name="Schleper C."/>
            <person name="Guy L."/>
            <person name="Ettema T.J."/>
        </authorList>
    </citation>
    <scope>NUCLEOTIDE SEQUENCE</scope>
</reference>
<proteinExistence type="predicted"/>
<accession>A0A0F9CB32</accession>
<evidence type="ECO:0000259" key="5">
    <source>
        <dbReference type="Pfam" id="PF00749"/>
    </source>
</evidence>
<dbReference type="PANTHER" id="PTHR43311:SF1">
    <property type="entry name" value="GLUTAMYL-Q TRNA(ASP) SYNTHETASE"/>
    <property type="match status" value="1"/>
</dbReference>
<dbReference type="GO" id="GO:0006424">
    <property type="term" value="P:glutamyl-tRNA aminoacylation"/>
    <property type="evidence" value="ECO:0007669"/>
    <property type="project" value="TreeGrafter"/>
</dbReference>
<dbReference type="AlphaFoldDB" id="A0A0F9CB32"/>
<dbReference type="GO" id="GO:0005829">
    <property type="term" value="C:cytosol"/>
    <property type="evidence" value="ECO:0007669"/>
    <property type="project" value="TreeGrafter"/>
</dbReference>
<name>A0A0F9CB32_9ZZZZ</name>
<evidence type="ECO:0000256" key="2">
    <source>
        <dbReference type="ARBA" id="ARBA00022741"/>
    </source>
</evidence>
<dbReference type="GO" id="GO:0005524">
    <property type="term" value="F:ATP binding"/>
    <property type="evidence" value="ECO:0007669"/>
    <property type="project" value="UniProtKB-KW"/>
</dbReference>
<dbReference type="SUPFAM" id="SSF52374">
    <property type="entry name" value="Nucleotidylyl transferase"/>
    <property type="match status" value="1"/>
</dbReference>
<sequence>GTSYHLSVVIDDAAQGITLVTRGADLFEATYIHIVLQALLELPKPSYHHHHLIRDETGRRLAKRDDARAIALYRENGGTPDDIRSMIGL</sequence>
<dbReference type="InterPro" id="IPR049940">
    <property type="entry name" value="GluQ/Sye"/>
</dbReference>
<comment type="caution">
    <text evidence="6">The sequence shown here is derived from an EMBL/GenBank/DDBJ whole genome shotgun (WGS) entry which is preliminary data.</text>
</comment>
<dbReference type="GO" id="GO:0004818">
    <property type="term" value="F:glutamate-tRNA ligase activity"/>
    <property type="evidence" value="ECO:0007669"/>
    <property type="project" value="TreeGrafter"/>
</dbReference>
<keyword evidence="4" id="KW-0030">Aminoacyl-tRNA synthetase</keyword>
<dbReference type="InterPro" id="IPR020058">
    <property type="entry name" value="Glu/Gln-tRNA-synth_Ib_cat-dom"/>
</dbReference>
<feature type="domain" description="Glutamyl/glutaminyl-tRNA synthetase class Ib catalytic" evidence="5">
    <location>
        <begin position="3"/>
        <end position="86"/>
    </location>
</feature>
<dbReference type="PANTHER" id="PTHR43311">
    <property type="entry name" value="GLUTAMATE--TRNA LIGASE"/>
    <property type="match status" value="1"/>
</dbReference>
<evidence type="ECO:0000313" key="6">
    <source>
        <dbReference type="EMBL" id="KKK99554.1"/>
    </source>
</evidence>
<organism evidence="6">
    <name type="scientific">marine sediment metagenome</name>
    <dbReference type="NCBI Taxonomy" id="412755"/>
    <lineage>
        <taxon>unclassified sequences</taxon>
        <taxon>metagenomes</taxon>
        <taxon>ecological metagenomes</taxon>
    </lineage>
</organism>
<protein>
    <recommendedName>
        <fullName evidence="5">Glutamyl/glutaminyl-tRNA synthetase class Ib catalytic domain-containing protein</fullName>
    </recommendedName>
</protein>
<feature type="non-terminal residue" evidence="6">
    <location>
        <position position="1"/>
    </location>
</feature>
<dbReference type="EMBL" id="LAZR01045157">
    <property type="protein sequence ID" value="KKK99554.1"/>
    <property type="molecule type" value="Genomic_DNA"/>
</dbReference>